<proteinExistence type="inferred from homology"/>
<dbReference type="PROSITE" id="PS00108">
    <property type="entry name" value="PROTEIN_KINASE_ST"/>
    <property type="match status" value="1"/>
</dbReference>
<evidence type="ECO:0000256" key="1">
    <source>
        <dbReference type="ARBA" id="ARBA00022679"/>
    </source>
</evidence>
<dbReference type="InterPro" id="IPR008271">
    <property type="entry name" value="Ser/Thr_kinase_AS"/>
</dbReference>
<name>G0NIP2_CAEBE</name>
<dbReference type="InterPro" id="IPR011009">
    <property type="entry name" value="Kinase-like_dom_sf"/>
</dbReference>
<feature type="domain" description="Protein kinase" evidence="7">
    <location>
        <begin position="20"/>
        <end position="284"/>
    </location>
</feature>
<feature type="binding site" evidence="6">
    <location>
        <position position="48"/>
    </location>
    <ligand>
        <name>ATP</name>
        <dbReference type="ChEBI" id="CHEBI:30616"/>
    </ligand>
</feature>
<dbReference type="AlphaFoldDB" id="G0NIP2"/>
<keyword evidence="9" id="KW-1185">Reference proteome</keyword>
<evidence type="ECO:0000256" key="2">
    <source>
        <dbReference type="ARBA" id="ARBA00022741"/>
    </source>
</evidence>
<dbReference type="OrthoDB" id="341578at2759"/>
<dbReference type="InterPro" id="IPR050339">
    <property type="entry name" value="CC_SR_Kinase"/>
</dbReference>
<dbReference type="PROSITE" id="PS00107">
    <property type="entry name" value="PROTEIN_KINASE_ATP"/>
    <property type="match status" value="1"/>
</dbReference>
<dbReference type="GO" id="GO:0005634">
    <property type="term" value="C:nucleus"/>
    <property type="evidence" value="ECO:0007669"/>
    <property type="project" value="TreeGrafter"/>
</dbReference>
<dbReference type="SMART" id="SM00220">
    <property type="entry name" value="S_TKc"/>
    <property type="match status" value="1"/>
</dbReference>
<comment type="similarity">
    <text evidence="5">Belongs to the protein kinase superfamily. Ser/Thr protein kinase family. GCN2 subfamily.</text>
</comment>
<evidence type="ECO:0000256" key="5">
    <source>
        <dbReference type="ARBA" id="ARBA00037982"/>
    </source>
</evidence>
<dbReference type="HOGENOM" id="CLU_301153_0_0_1"/>
<dbReference type="GO" id="GO:0005737">
    <property type="term" value="C:cytoplasm"/>
    <property type="evidence" value="ECO:0007669"/>
    <property type="project" value="TreeGrafter"/>
</dbReference>
<organism evidence="9">
    <name type="scientific">Caenorhabditis brenneri</name>
    <name type="common">Nematode worm</name>
    <dbReference type="NCBI Taxonomy" id="135651"/>
    <lineage>
        <taxon>Eukaryota</taxon>
        <taxon>Metazoa</taxon>
        <taxon>Ecdysozoa</taxon>
        <taxon>Nematoda</taxon>
        <taxon>Chromadorea</taxon>
        <taxon>Rhabditida</taxon>
        <taxon>Rhabditina</taxon>
        <taxon>Rhabditomorpha</taxon>
        <taxon>Rhabditoidea</taxon>
        <taxon>Rhabditidae</taxon>
        <taxon>Peloderinae</taxon>
        <taxon>Caenorhabditis</taxon>
    </lineage>
</organism>
<dbReference type="Pfam" id="PF00069">
    <property type="entry name" value="Pkinase"/>
    <property type="match status" value="1"/>
</dbReference>
<evidence type="ECO:0000259" key="7">
    <source>
        <dbReference type="PROSITE" id="PS50011"/>
    </source>
</evidence>
<gene>
    <name evidence="8" type="ORF">CAEBREN_10355</name>
</gene>
<dbReference type="Gene3D" id="1.10.510.10">
    <property type="entry name" value="Transferase(Phosphotransferase) domain 1"/>
    <property type="match status" value="1"/>
</dbReference>
<dbReference type="eggNOG" id="KOG1033">
    <property type="taxonomic scope" value="Eukaryota"/>
</dbReference>
<dbReference type="OMA" id="HWESWSE"/>
<evidence type="ECO:0000256" key="4">
    <source>
        <dbReference type="ARBA" id="ARBA00022840"/>
    </source>
</evidence>
<reference evidence="9" key="1">
    <citation type="submission" date="2011-07" db="EMBL/GenBank/DDBJ databases">
        <authorList>
            <consortium name="Caenorhabditis brenneri Sequencing and Analysis Consortium"/>
            <person name="Wilson R.K."/>
        </authorList>
    </citation>
    <scope>NUCLEOTIDE SEQUENCE [LARGE SCALE GENOMIC DNA]</scope>
    <source>
        <strain evidence="9">PB2801</strain>
    </source>
</reference>
<evidence type="ECO:0000313" key="9">
    <source>
        <dbReference type="Proteomes" id="UP000008068"/>
    </source>
</evidence>
<dbReference type="Proteomes" id="UP000008068">
    <property type="component" value="Unassembled WGS sequence"/>
</dbReference>
<keyword evidence="3" id="KW-0418">Kinase</keyword>
<keyword evidence="2 6" id="KW-0547">Nucleotide-binding</keyword>
<keyword evidence="1" id="KW-0808">Transferase</keyword>
<dbReference type="InterPro" id="IPR017441">
    <property type="entry name" value="Protein_kinase_ATP_BS"/>
</dbReference>
<dbReference type="PROSITE" id="PS50011">
    <property type="entry name" value="PROTEIN_KINASE_DOM"/>
    <property type="match status" value="1"/>
</dbReference>
<dbReference type="PANTHER" id="PTHR11042:SF165">
    <property type="entry name" value="PROTEIN KINASE DOMAIN-CONTAINING PROTEIN"/>
    <property type="match status" value="1"/>
</dbReference>
<keyword evidence="4 6" id="KW-0067">ATP-binding</keyword>
<dbReference type="GO" id="GO:0005524">
    <property type="term" value="F:ATP binding"/>
    <property type="evidence" value="ECO:0007669"/>
    <property type="project" value="UniProtKB-UniRule"/>
</dbReference>
<dbReference type="InterPro" id="IPR000719">
    <property type="entry name" value="Prot_kinase_dom"/>
</dbReference>
<evidence type="ECO:0000256" key="3">
    <source>
        <dbReference type="ARBA" id="ARBA00022777"/>
    </source>
</evidence>
<dbReference type="GO" id="GO:0004694">
    <property type="term" value="F:eukaryotic translation initiation factor 2alpha kinase activity"/>
    <property type="evidence" value="ECO:0007669"/>
    <property type="project" value="TreeGrafter"/>
</dbReference>
<evidence type="ECO:0000256" key="6">
    <source>
        <dbReference type="PROSITE-ProRule" id="PRU10141"/>
    </source>
</evidence>
<dbReference type="InParanoid" id="G0NIP2"/>
<evidence type="ECO:0000313" key="8">
    <source>
        <dbReference type="EMBL" id="EGT31921.1"/>
    </source>
</evidence>
<protein>
    <recommendedName>
        <fullName evidence="7">Protein kinase domain-containing protein</fullName>
    </recommendedName>
</protein>
<dbReference type="STRING" id="135651.G0NIP2"/>
<dbReference type="PANTHER" id="PTHR11042">
    <property type="entry name" value="EUKARYOTIC TRANSLATION INITIATION FACTOR 2-ALPHA KINASE EIF2-ALPHA KINASE -RELATED"/>
    <property type="match status" value="1"/>
</dbReference>
<sequence length="979" mass="113105">MSPSDEGNKPCEQCFKIYNCEIVKTLGSGSFGTVFLVKNSEGMKFAIKQIEEEHDWIEGQKALKEALHTNHPHCIYFKYSSWTKHDNSSFGHALLLMELCSEKTLDNWIDEKRKKPNDPLIDMKKWIWQILSALEWLNEKGVIHRDLKPNNVFFATDDDYTLGGTLKIGDFGMILRSIEANKAAGEYRQTFTKDGSDQYTAPEVLKGEPYNANADVYSLGIIAADLIHHLDLTPFENRNATFQKGKFPPVLRKLPEPAKDFLKKATAPSEDRPLAKELIKHDFFSDCIIDGILVHKLTDTLHKLEDDGAPSEYEKRLRENLLKLPQFSVELKNETVARVGVFKDVVEELLKHEIPKENLIDAATRIQTILECLTGSTDFSLKNTTRMLYYEEYLKDLYYYAERMKDQNLIFVGLETRSFKKLKESYVNGHVKLIPNLEVWMTKGCKEFMRSVFGNDGKIQFSNGNAPLHYMRRNDGSEYENSVESQRDEETSKQVTGLYMEPYTPLLSEPLTRRVERIGSFLPGGKMPDVEWSNYNVDVIRSYYRLLLAAYQFNKEAFDFDNDLGFSFSADIQEVIWASNESSCFLLPTIDLFVQEPVQNWESWTEISFANLVLRLEMKLSKFAEFLASPRFLELDHVSRVCIGSPTEALRMITYPDVNKEEKSRVARRIIALQEVLTHSNSFFPADGTLRPDYSDYSLETLVEYYEALLHYAEKLQDQKIVLFGHEDVSFDRVKEKRHVKMIPSIGIWMIDECKDWIKKQIESKGKIVFSNEDEQLEWIPRREELINLRGNFNEAHIHVEHDVIGNIRRRLKVMVNAQVPETAKQVTERIVSISTYLSGPTQLDHSGRAKNVTMDHGRGVEDLKNYLRLLIGASNFSIENSVGENGPEFFFNDDMETLATSVKEASFHLPTFEVFLEEPMEHWESWAEVSWKLWNTEDEVIIDMKNYDDKKKDVTPDAKLSSLLAGHKDFLNLFLRKD</sequence>
<dbReference type="SUPFAM" id="SSF56112">
    <property type="entry name" value="Protein kinase-like (PK-like)"/>
    <property type="match status" value="1"/>
</dbReference>
<dbReference type="EMBL" id="GL379891">
    <property type="protein sequence ID" value="EGT31921.1"/>
    <property type="molecule type" value="Genomic_DNA"/>
</dbReference>
<accession>G0NIP2</accession>